<dbReference type="KEGG" id="mut:GVT53_16810"/>
<feature type="signal peptide" evidence="1">
    <location>
        <begin position="1"/>
        <end position="24"/>
    </location>
</feature>
<dbReference type="RefSeq" id="WP_166249646.1">
    <property type="nucleotide sequence ID" value="NZ_CP049616.1"/>
</dbReference>
<dbReference type="AlphaFoldDB" id="A0A6G7J6E8"/>
<evidence type="ECO:0000313" key="3">
    <source>
        <dbReference type="Proteomes" id="UP000502928"/>
    </source>
</evidence>
<dbReference type="EMBL" id="CP049616">
    <property type="protein sequence ID" value="QII46270.1"/>
    <property type="molecule type" value="Genomic_DNA"/>
</dbReference>
<organism evidence="2 3">
    <name type="scientific">Flagellimonas oceani</name>
    <dbReference type="NCBI Taxonomy" id="2698672"/>
    <lineage>
        <taxon>Bacteria</taxon>
        <taxon>Pseudomonadati</taxon>
        <taxon>Bacteroidota</taxon>
        <taxon>Flavobacteriia</taxon>
        <taxon>Flavobacteriales</taxon>
        <taxon>Flavobacteriaceae</taxon>
        <taxon>Flagellimonas</taxon>
    </lineage>
</organism>
<evidence type="ECO:0000256" key="1">
    <source>
        <dbReference type="SAM" id="SignalP"/>
    </source>
</evidence>
<keyword evidence="1" id="KW-0732">Signal</keyword>
<feature type="chain" id="PRO_5026257084" evidence="1">
    <location>
        <begin position="25"/>
        <end position="156"/>
    </location>
</feature>
<gene>
    <name evidence="2" type="ORF">GVT53_16810</name>
</gene>
<accession>A0A6G7J6E8</accession>
<keyword evidence="3" id="KW-1185">Reference proteome</keyword>
<dbReference type="PROSITE" id="PS51257">
    <property type="entry name" value="PROKAR_LIPOPROTEIN"/>
    <property type="match status" value="1"/>
</dbReference>
<reference evidence="2 3" key="1">
    <citation type="submission" date="2020-02" db="EMBL/GenBank/DDBJ databases">
        <title>Complete genome of Muricauda sp. 501str8.</title>
        <authorList>
            <person name="Dong B."/>
            <person name="Zhu S."/>
            <person name="Yang J."/>
            <person name="Chen J."/>
        </authorList>
    </citation>
    <scope>NUCLEOTIDE SEQUENCE [LARGE SCALE GENOMIC DNA]</scope>
    <source>
        <strain evidence="2 3">501str8</strain>
    </source>
</reference>
<proteinExistence type="predicted"/>
<sequence length="156" mass="17980">MKTKSIRNILIVGQVLLFLSSCNALKTAPYDQYSFQKAVEIKVEASNLMKKATNPFSSYEQEVEELQLELEKMVVYEANKPNNGISYEMWGLLADQDKNLLGGFLKRWEEQEKLGQVFLNEAQSQVTEAIDMIIRYEGKKDKESENGIMQFILDNR</sequence>
<evidence type="ECO:0000313" key="2">
    <source>
        <dbReference type="EMBL" id="QII46270.1"/>
    </source>
</evidence>
<dbReference type="Proteomes" id="UP000502928">
    <property type="component" value="Chromosome"/>
</dbReference>
<protein>
    <submittedName>
        <fullName evidence="2">Uncharacterized protein</fullName>
    </submittedName>
</protein>
<name>A0A6G7J6E8_9FLAO</name>